<name>A0A7S4I392_9EUKA</name>
<organism evidence="1">
    <name type="scientific">Vannella robusta</name>
    <dbReference type="NCBI Taxonomy" id="1487602"/>
    <lineage>
        <taxon>Eukaryota</taxon>
        <taxon>Amoebozoa</taxon>
        <taxon>Discosea</taxon>
        <taxon>Flabellinia</taxon>
        <taxon>Vannellidae</taxon>
        <taxon>Vannella</taxon>
    </lineage>
</organism>
<gene>
    <name evidence="1" type="ORF">VSP0166_LOCUS7567</name>
</gene>
<accession>A0A7S4I392</accession>
<dbReference type="AlphaFoldDB" id="A0A7S4I392"/>
<protein>
    <submittedName>
        <fullName evidence="1">Uncharacterized protein</fullName>
    </submittedName>
</protein>
<reference evidence="1" key="1">
    <citation type="submission" date="2021-01" db="EMBL/GenBank/DDBJ databases">
        <authorList>
            <person name="Corre E."/>
            <person name="Pelletier E."/>
            <person name="Niang G."/>
            <person name="Scheremetjew M."/>
            <person name="Finn R."/>
            <person name="Kale V."/>
            <person name="Holt S."/>
            <person name="Cochrane G."/>
            <person name="Meng A."/>
            <person name="Brown T."/>
            <person name="Cohen L."/>
        </authorList>
    </citation>
    <scope>NUCLEOTIDE SEQUENCE</scope>
    <source>
        <strain evidence="1">DIVA3 518/3/11/1/6</strain>
    </source>
</reference>
<evidence type="ECO:0000313" key="1">
    <source>
        <dbReference type="EMBL" id="CAE2216959.1"/>
    </source>
</evidence>
<proteinExistence type="predicted"/>
<dbReference type="EMBL" id="HBKP01010711">
    <property type="protein sequence ID" value="CAE2216959.1"/>
    <property type="molecule type" value="Transcribed_RNA"/>
</dbReference>
<sequence>MFCQCLATWGISRLKMKKSVHCINGFLSKDNVDSKSLVQKMTNRFIPDLSQEISVPCSLKLYKESPITFRDSYYAQCSKPIAFCLSGSYPSDALDTTRFFQARAQTELAPRTLLISNALLHKFDSRYSPY</sequence>